<dbReference type="AlphaFoldDB" id="A0A917RFV3"/>
<dbReference type="Pfam" id="PF14065">
    <property type="entry name" value="Pvc16_N"/>
    <property type="match status" value="1"/>
</dbReference>
<accession>A0A917RFV3</accession>
<dbReference type="InterPro" id="IPR013784">
    <property type="entry name" value="Carb-bd-like_fold"/>
</dbReference>
<reference evidence="3" key="2">
    <citation type="submission" date="2020-09" db="EMBL/GenBank/DDBJ databases">
        <authorList>
            <person name="Sun Q."/>
            <person name="Ohkuma M."/>
        </authorList>
    </citation>
    <scope>NUCLEOTIDE SEQUENCE</scope>
    <source>
        <strain evidence="3">JCM 3035</strain>
    </source>
</reference>
<evidence type="ECO:0000256" key="1">
    <source>
        <dbReference type="SAM" id="MobiDB-lite"/>
    </source>
</evidence>
<reference evidence="3" key="1">
    <citation type="journal article" date="2014" name="Int. J. Syst. Evol. Microbiol.">
        <title>Complete genome sequence of Corynebacterium casei LMG S-19264T (=DSM 44701T), isolated from a smear-ripened cheese.</title>
        <authorList>
            <consortium name="US DOE Joint Genome Institute (JGI-PGF)"/>
            <person name="Walter F."/>
            <person name="Albersmeier A."/>
            <person name="Kalinowski J."/>
            <person name="Ruckert C."/>
        </authorList>
    </citation>
    <scope>NUCLEOTIDE SEQUENCE</scope>
    <source>
        <strain evidence="3">JCM 3035</strain>
    </source>
</reference>
<dbReference type="InterPro" id="IPR025351">
    <property type="entry name" value="Pvc16_N"/>
</dbReference>
<sequence>METETDVALRELFTERMTSLGAGGPGGVAPEQLGFGPPDIDWARDITPLAPKLALNVYLVDVRENRALRSNERVSSVQAGRTVRRQAPARVDWHYLISAWSASSDRRTATQAEHTVLSEAVSVLIQAQVLTTADGELPIEVAPPGGFPELADFWGSMGEGHRWRPVILLIVTTAVARAAEAVAPEVTTRFTEYRVAGEPGSAETRIQIAGVVRDTGLAPPVPVAGAWVQLETVGLAPMAATRTNGRGEFTFLDVAPGTYRLRLRAPHHDEPPATTPITVPSPTGRYDLALP</sequence>
<dbReference type="EMBL" id="BMPQ01000030">
    <property type="protein sequence ID" value="GGL04309.1"/>
    <property type="molecule type" value="Genomic_DNA"/>
</dbReference>
<protein>
    <recommendedName>
        <fullName evidence="2">Pvc16 N-terminal domain-containing protein</fullName>
    </recommendedName>
</protein>
<evidence type="ECO:0000313" key="4">
    <source>
        <dbReference type="Proteomes" id="UP000637788"/>
    </source>
</evidence>
<evidence type="ECO:0000313" key="3">
    <source>
        <dbReference type="EMBL" id="GGL04309.1"/>
    </source>
</evidence>
<dbReference type="Proteomes" id="UP000637788">
    <property type="component" value="Unassembled WGS sequence"/>
</dbReference>
<organism evidence="3 4">
    <name type="scientific">Streptomyces flaveus</name>
    <dbReference type="NCBI Taxonomy" id="66370"/>
    <lineage>
        <taxon>Bacteria</taxon>
        <taxon>Bacillati</taxon>
        <taxon>Actinomycetota</taxon>
        <taxon>Actinomycetes</taxon>
        <taxon>Kitasatosporales</taxon>
        <taxon>Streptomycetaceae</taxon>
        <taxon>Streptomyces</taxon>
        <taxon>Streptomyces aurantiacus group</taxon>
    </lineage>
</organism>
<dbReference type="RefSeq" id="WP_189326337.1">
    <property type="nucleotide sequence ID" value="NZ_BMPQ01000030.1"/>
</dbReference>
<proteinExistence type="predicted"/>
<name>A0A917RFV3_9ACTN</name>
<feature type="domain" description="Pvc16 N-terminal" evidence="2">
    <location>
        <begin position="6"/>
        <end position="181"/>
    </location>
</feature>
<dbReference type="Pfam" id="PF13620">
    <property type="entry name" value="CarboxypepD_reg"/>
    <property type="match status" value="1"/>
</dbReference>
<dbReference type="Gene3D" id="2.60.40.1120">
    <property type="entry name" value="Carboxypeptidase-like, regulatory domain"/>
    <property type="match status" value="1"/>
</dbReference>
<evidence type="ECO:0000259" key="2">
    <source>
        <dbReference type="Pfam" id="PF14065"/>
    </source>
</evidence>
<comment type="caution">
    <text evidence="3">The sequence shown here is derived from an EMBL/GenBank/DDBJ whole genome shotgun (WGS) entry which is preliminary data.</text>
</comment>
<feature type="region of interest" description="Disordered" evidence="1">
    <location>
        <begin position="265"/>
        <end position="291"/>
    </location>
</feature>
<gene>
    <name evidence="3" type="ORF">GCM10010094_76410</name>
</gene>
<keyword evidence="4" id="KW-1185">Reference proteome</keyword>
<dbReference type="SUPFAM" id="SSF49452">
    <property type="entry name" value="Starch-binding domain-like"/>
    <property type="match status" value="1"/>
</dbReference>
<dbReference type="GO" id="GO:0030246">
    <property type="term" value="F:carbohydrate binding"/>
    <property type="evidence" value="ECO:0007669"/>
    <property type="project" value="InterPro"/>
</dbReference>